<evidence type="ECO:0000256" key="5">
    <source>
        <dbReference type="ARBA" id="ARBA00022490"/>
    </source>
</evidence>
<keyword evidence="7" id="KW-0288">FMN</keyword>
<dbReference type="WBParaSite" id="SBAD_0001087701-mRNA-1">
    <property type="protein sequence ID" value="SBAD_0001087701-mRNA-1"/>
    <property type="gene ID" value="SBAD_0001087701"/>
</dbReference>
<evidence type="ECO:0000313" key="14">
    <source>
        <dbReference type="WBParaSite" id="SBAD_0001087701-mRNA-1"/>
    </source>
</evidence>
<gene>
    <name evidence="12" type="ORF">SBAD_LOCUS10514</name>
</gene>
<evidence type="ECO:0000256" key="10">
    <source>
        <dbReference type="ARBA" id="ARBA00023002"/>
    </source>
</evidence>
<dbReference type="EMBL" id="UZAM01014191">
    <property type="protein sequence ID" value="VDP32454.1"/>
    <property type="molecule type" value="Genomic_DNA"/>
</dbReference>
<keyword evidence="9" id="KW-0521">NADP</keyword>
<dbReference type="GO" id="GO:0009235">
    <property type="term" value="P:cobalamin metabolic process"/>
    <property type="evidence" value="ECO:0007669"/>
    <property type="project" value="TreeGrafter"/>
</dbReference>
<evidence type="ECO:0000256" key="1">
    <source>
        <dbReference type="ARBA" id="ARBA00001917"/>
    </source>
</evidence>
<dbReference type="GO" id="GO:0033787">
    <property type="term" value="F:cyanocobalamin reductase (cyanide-eliminating) (NADP+) activity"/>
    <property type="evidence" value="ECO:0007669"/>
    <property type="project" value="TreeGrafter"/>
</dbReference>
<protein>
    <recommendedName>
        <fullName evidence="11">Cyanocobalamin reductase (cyanide-eliminating)</fullName>
    </recommendedName>
</protein>
<dbReference type="CDD" id="cd12959">
    <property type="entry name" value="MMACHC-like"/>
    <property type="match status" value="1"/>
</dbReference>
<dbReference type="AlphaFoldDB" id="A0A183J3R3"/>
<evidence type="ECO:0000256" key="8">
    <source>
        <dbReference type="ARBA" id="ARBA00022827"/>
    </source>
</evidence>
<comment type="cofactor">
    <cofactor evidence="1">
        <name>FMN</name>
        <dbReference type="ChEBI" id="CHEBI:58210"/>
    </cofactor>
</comment>
<keyword evidence="8" id="KW-0274">FAD</keyword>
<dbReference type="PANTHER" id="PTHR31457">
    <property type="entry name" value="METHYLMALONIC ACIDURIA AND HOMOCYSTINURIA TYPE C PROTEIN"/>
    <property type="match status" value="1"/>
</dbReference>
<dbReference type="InterPro" id="IPR032037">
    <property type="entry name" value="MMACHC"/>
</dbReference>
<evidence type="ECO:0000256" key="6">
    <source>
        <dbReference type="ARBA" id="ARBA00022630"/>
    </source>
</evidence>
<dbReference type="PANTHER" id="PTHR31457:SF2">
    <property type="entry name" value="CYANOCOBALAMIN REDUCTASE _ ALKYLCOBALAMIN DEALKYLASE"/>
    <property type="match status" value="1"/>
</dbReference>
<comment type="cofactor">
    <cofactor evidence="2">
        <name>FAD</name>
        <dbReference type="ChEBI" id="CHEBI:57692"/>
    </cofactor>
</comment>
<evidence type="ECO:0000256" key="7">
    <source>
        <dbReference type="ARBA" id="ARBA00022643"/>
    </source>
</evidence>
<keyword evidence="13" id="KW-1185">Reference proteome</keyword>
<reference evidence="14" key="1">
    <citation type="submission" date="2016-06" db="UniProtKB">
        <authorList>
            <consortium name="WormBaseParasite"/>
        </authorList>
    </citation>
    <scope>IDENTIFICATION</scope>
</reference>
<keyword evidence="10" id="KW-0560">Oxidoreductase</keyword>
<evidence type="ECO:0000256" key="2">
    <source>
        <dbReference type="ARBA" id="ARBA00001974"/>
    </source>
</evidence>
<dbReference type="GO" id="GO:0032451">
    <property type="term" value="F:demethylase activity"/>
    <property type="evidence" value="ECO:0007669"/>
    <property type="project" value="TreeGrafter"/>
</dbReference>
<evidence type="ECO:0000256" key="4">
    <source>
        <dbReference type="ARBA" id="ARBA00007762"/>
    </source>
</evidence>
<proteinExistence type="inferred from homology"/>
<comment type="subcellular location">
    <subcellularLocation>
        <location evidence="3">Cytoplasm</location>
    </subcellularLocation>
</comment>
<dbReference type="Proteomes" id="UP000270296">
    <property type="component" value="Unassembled WGS sequence"/>
</dbReference>
<evidence type="ECO:0000256" key="11">
    <source>
        <dbReference type="ARBA" id="ARBA00031313"/>
    </source>
</evidence>
<dbReference type="GO" id="GO:0005737">
    <property type="term" value="C:cytoplasm"/>
    <property type="evidence" value="ECO:0007669"/>
    <property type="project" value="UniProtKB-SubCell"/>
</dbReference>
<dbReference type="OrthoDB" id="409189at2759"/>
<accession>A0A183J3R3</accession>
<evidence type="ECO:0000256" key="3">
    <source>
        <dbReference type="ARBA" id="ARBA00004496"/>
    </source>
</evidence>
<organism evidence="14">
    <name type="scientific">Soboliphyme baturini</name>
    <dbReference type="NCBI Taxonomy" id="241478"/>
    <lineage>
        <taxon>Eukaryota</taxon>
        <taxon>Metazoa</taxon>
        <taxon>Ecdysozoa</taxon>
        <taxon>Nematoda</taxon>
        <taxon>Enoplea</taxon>
        <taxon>Dorylaimia</taxon>
        <taxon>Dioctophymatida</taxon>
        <taxon>Dioctophymatoidea</taxon>
        <taxon>Soboliphymatidae</taxon>
        <taxon>Soboliphyme</taxon>
    </lineage>
</organism>
<dbReference type="GO" id="GO:0071949">
    <property type="term" value="F:FAD binding"/>
    <property type="evidence" value="ECO:0007669"/>
    <property type="project" value="TreeGrafter"/>
</dbReference>
<evidence type="ECO:0000313" key="12">
    <source>
        <dbReference type="EMBL" id="VDP32454.1"/>
    </source>
</evidence>
<keyword evidence="6" id="KW-0285">Flavoprotein</keyword>
<evidence type="ECO:0000256" key="9">
    <source>
        <dbReference type="ARBA" id="ARBA00022857"/>
    </source>
</evidence>
<reference evidence="12 13" key="2">
    <citation type="submission" date="2018-11" db="EMBL/GenBank/DDBJ databases">
        <authorList>
            <consortium name="Pathogen Informatics"/>
        </authorList>
    </citation>
    <scope>NUCLEOTIDE SEQUENCE [LARGE SCALE GENOMIC DNA]</scope>
</reference>
<name>A0A183J3R3_9BILA</name>
<evidence type="ECO:0000313" key="13">
    <source>
        <dbReference type="Proteomes" id="UP000270296"/>
    </source>
</evidence>
<dbReference type="Pfam" id="PF16690">
    <property type="entry name" value="MMACHC"/>
    <property type="match status" value="1"/>
</dbReference>
<comment type="similarity">
    <text evidence="4">Belongs to the MMACHC family.</text>
</comment>
<sequence length="219" mass="25082">MKHRGSWYNEIVSAAFQLPYPATSLAVLVISTPPMFTHLFLPWLKEQTQKFQYDADTCVVLHDYDIMPNRRPKAVMGVAGYVAGASSYYQRSDLTVDPWNKTTNIAALSLHPKYGGWFAFRGVLIFPLIDASQLERKEAVRKLTSEEAIVWALERFNFKWKDATYRDSYPVAEKYDSKQREYFTTRPSERISLLSKWLTEMSGGNDDAIDSVMAEGLQS</sequence>
<keyword evidence="5" id="KW-0963">Cytoplasm</keyword>